<dbReference type="RefSeq" id="WP_370397158.1">
    <property type="nucleotide sequence ID" value="NZ_JALBUT010000006.1"/>
</dbReference>
<dbReference type="PANTHER" id="PTHR13799:SF14">
    <property type="entry name" value="GTP CYCLOHYDROLASE 1 TYPE 2 HOMOLOG"/>
    <property type="match status" value="1"/>
</dbReference>
<organism evidence="3 4">
    <name type="scientific">Intestinicryptomonas porci</name>
    <dbReference type="NCBI Taxonomy" id="2926320"/>
    <lineage>
        <taxon>Bacteria</taxon>
        <taxon>Pseudomonadati</taxon>
        <taxon>Verrucomicrobiota</taxon>
        <taxon>Opitutia</taxon>
        <taxon>Opitutales</taxon>
        <taxon>Intestinicryptomonaceae</taxon>
        <taxon>Intestinicryptomonas</taxon>
    </lineage>
</organism>
<dbReference type="Gene3D" id="3.40.1390.30">
    <property type="entry name" value="NIF3 (NGG1p interacting factor 3)-like"/>
    <property type="match status" value="2"/>
</dbReference>
<keyword evidence="4" id="KW-1185">Reference proteome</keyword>
<dbReference type="Pfam" id="PF01784">
    <property type="entry name" value="DUF34_NIF3"/>
    <property type="match status" value="1"/>
</dbReference>
<comment type="caution">
    <text evidence="3">The sequence shown here is derived from an EMBL/GenBank/DDBJ whole genome shotgun (WGS) entry which is preliminary data.</text>
</comment>
<dbReference type="SUPFAM" id="SSF102705">
    <property type="entry name" value="NIF3 (NGG1p interacting factor 3)-like"/>
    <property type="match status" value="1"/>
</dbReference>
<proteinExistence type="inferred from homology"/>
<protein>
    <submittedName>
        <fullName evidence="3">Nif3-like dinuclear metal center hexameric protein</fullName>
    </submittedName>
</protein>
<keyword evidence="2" id="KW-0479">Metal-binding</keyword>
<evidence type="ECO:0000256" key="2">
    <source>
        <dbReference type="ARBA" id="ARBA00022723"/>
    </source>
</evidence>
<gene>
    <name evidence="3" type="ORF">MOX91_05905</name>
</gene>
<dbReference type="PANTHER" id="PTHR13799">
    <property type="entry name" value="NGG1 INTERACTING FACTOR 3"/>
    <property type="match status" value="1"/>
</dbReference>
<dbReference type="InterPro" id="IPR036069">
    <property type="entry name" value="DUF34/NIF3_sf"/>
</dbReference>
<reference evidence="3 4" key="1">
    <citation type="submission" date="2022-03" db="EMBL/GenBank/DDBJ databases">
        <title>Novel taxa within the pig intestine.</title>
        <authorList>
            <person name="Wylensek D."/>
            <person name="Bishof K."/>
            <person name="Afrizal A."/>
            <person name="Clavel T."/>
        </authorList>
    </citation>
    <scope>NUCLEOTIDE SEQUENCE [LARGE SCALE GENOMIC DNA]</scope>
    <source>
        <strain evidence="3 4">CLA-KB-P66</strain>
    </source>
</reference>
<dbReference type="Proteomes" id="UP001275932">
    <property type="component" value="Unassembled WGS sequence"/>
</dbReference>
<accession>A0ABU4WGM3</accession>
<dbReference type="NCBIfam" id="TIGR00486">
    <property type="entry name" value="YbgI_SA1388"/>
    <property type="match status" value="1"/>
</dbReference>
<name>A0ABU4WGM3_9BACT</name>
<dbReference type="InterPro" id="IPR002678">
    <property type="entry name" value="DUF34/NIF3"/>
</dbReference>
<sequence length="252" mass="27300">MAKLADIAEFINSYLRVGAFKDFPGSYNGVQFENSGEVSKIASAVDCGIEEVKAARKIGANLLLVHHGMFWTAPIPIVKSNYEKVKNLVEGDIAVYSCHLPLDAHRQIGNSALIAKSLGLEISGGCFNLDGEDIAVVAKLGGIGRAELARRLKKLFPDTYKGFEFGSENPNEIVICSGSGSTSVLHLLDEGFDTLVCGELKQGQYVYAQESKINVYPCGHYATECCGIKALAHLVAEKFSLEHEFIKSQNPL</sequence>
<evidence type="ECO:0000313" key="3">
    <source>
        <dbReference type="EMBL" id="MDX8415710.1"/>
    </source>
</evidence>
<evidence type="ECO:0000313" key="4">
    <source>
        <dbReference type="Proteomes" id="UP001275932"/>
    </source>
</evidence>
<evidence type="ECO:0000256" key="1">
    <source>
        <dbReference type="ARBA" id="ARBA00006964"/>
    </source>
</evidence>
<dbReference type="EMBL" id="JALBUT010000006">
    <property type="protein sequence ID" value="MDX8415710.1"/>
    <property type="molecule type" value="Genomic_DNA"/>
</dbReference>
<comment type="similarity">
    <text evidence="1">Belongs to the GTP cyclohydrolase I type 2/NIF3 family.</text>
</comment>